<protein>
    <recommendedName>
        <fullName evidence="4">Terminase-like family protein</fullName>
    </recommendedName>
</protein>
<feature type="region of interest" description="Disordered" evidence="1">
    <location>
        <begin position="499"/>
        <end position="519"/>
    </location>
</feature>
<gene>
    <name evidence="2" type="ORF">SAMN06265368_2514</name>
</gene>
<name>A0A285PCI0_9HYPH</name>
<sequence length="519" mass="58629">MSSPSPDQTSDQPAYNASGKTSGNTPEHEPENGSENTAEEELIEQAAACEFDPQLWADFAWDWGLGPLADKRVRGWQRDVNLRIKQHLADPTTRYQPLQIAIASGHGIGKSAQMGMLANWAMSCYSNAKVVVTANTGDQLTTKTSPEITKWFKSSITAHWFEYASLSIKSKDKSNKDNWRLDFNTWSENNTEAFAGLHNEGNIILLLMDEASNIPDVIWEVAEGALTDEKTVIIWVAFGNPTRNIGRFRECFRKYRKFWHTRQIDSRNVEGTNKTFLKQLIQKYGEDSDIAKVRVRGMFPSSASHQYISTDLVDAAAKVHLRTDQYDFAPKIIGVDPAWTGEDEFVIYFRQGLYSKLLATFEKNDNDVIMAQHILRYEKELGVDAVFIDGGHGTGLYSIGQTWNRDWRLIWFSGESSDPGCLNKRMEIWQAGRQWLMDGGAIDPKDEVLYQDLIGPELKPRTDGKLQLEAKDEMKKRGIPSPNRADALFLTFAQPVMPKAKRLGTDEQTCDDGKHNPYG</sequence>
<dbReference type="RefSeq" id="WP_244580090.1">
    <property type="nucleotide sequence ID" value="NZ_OBEL01000002.1"/>
</dbReference>
<dbReference type="AlphaFoldDB" id="A0A285PCI0"/>
<dbReference type="InterPro" id="IPR027417">
    <property type="entry name" value="P-loop_NTPase"/>
</dbReference>
<evidence type="ECO:0000313" key="3">
    <source>
        <dbReference type="Proteomes" id="UP000219439"/>
    </source>
</evidence>
<dbReference type="EMBL" id="OBEL01000002">
    <property type="protein sequence ID" value="SNZ19429.1"/>
    <property type="molecule type" value="Genomic_DNA"/>
</dbReference>
<organism evidence="2 3">
    <name type="scientific">Cohaesibacter gelatinilyticus</name>
    <dbReference type="NCBI Taxonomy" id="372072"/>
    <lineage>
        <taxon>Bacteria</taxon>
        <taxon>Pseudomonadati</taxon>
        <taxon>Pseudomonadota</taxon>
        <taxon>Alphaproteobacteria</taxon>
        <taxon>Hyphomicrobiales</taxon>
        <taxon>Cohaesibacteraceae</taxon>
    </lineage>
</organism>
<feature type="region of interest" description="Disordered" evidence="1">
    <location>
        <begin position="1"/>
        <end position="39"/>
    </location>
</feature>
<dbReference type="Gene3D" id="3.30.420.240">
    <property type="match status" value="1"/>
</dbReference>
<keyword evidence="3" id="KW-1185">Reference proteome</keyword>
<feature type="compositionally biased region" description="Low complexity" evidence="1">
    <location>
        <begin position="1"/>
        <end position="13"/>
    </location>
</feature>
<evidence type="ECO:0000313" key="2">
    <source>
        <dbReference type="EMBL" id="SNZ19429.1"/>
    </source>
</evidence>
<proteinExistence type="predicted"/>
<evidence type="ECO:0000256" key="1">
    <source>
        <dbReference type="SAM" id="MobiDB-lite"/>
    </source>
</evidence>
<reference evidence="2 3" key="1">
    <citation type="submission" date="2017-09" db="EMBL/GenBank/DDBJ databases">
        <authorList>
            <person name="Ehlers B."/>
            <person name="Leendertz F.H."/>
        </authorList>
    </citation>
    <scope>NUCLEOTIDE SEQUENCE [LARGE SCALE GENOMIC DNA]</scope>
    <source>
        <strain evidence="2 3">DSM 18289</strain>
    </source>
</reference>
<dbReference type="Gene3D" id="3.40.50.300">
    <property type="entry name" value="P-loop containing nucleotide triphosphate hydrolases"/>
    <property type="match status" value="1"/>
</dbReference>
<evidence type="ECO:0008006" key="4">
    <source>
        <dbReference type="Google" id="ProtNLM"/>
    </source>
</evidence>
<dbReference type="Proteomes" id="UP000219439">
    <property type="component" value="Unassembled WGS sequence"/>
</dbReference>
<accession>A0A285PCI0</accession>